<dbReference type="SUPFAM" id="SSF89796">
    <property type="entry name" value="CoA-transferase family III (CaiB/BaiF)"/>
    <property type="match status" value="1"/>
</dbReference>
<dbReference type="Proteomes" id="UP000007519">
    <property type="component" value="Chromosome"/>
</dbReference>
<dbReference type="InterPro" id="IPR003673">
    <property type="entry name" value="CoA-Trfase_fam_III"/>
</dbReference>
<name>H6KZ48_SAPGL</name>
<keyword evidence="3" id="KW-1185">Reference proteome</keyword>
<evidence type="ECO:0000256" key="1">
    <source>
        <dbReference type="ARBA" id="ARBA00022679"/>
    </source>
</evidence>
<dbReference type="OrthoDB" id="9797653at2"/>
<dbReference type="PANTHER" id="PTHR48207:SF3">
    <property type="entry name" value="SUCCINATE--HYDROXYMETHYLGLUTARATE COA-TRANSFERASE"/>
    <property type="match status" value="1"/>
</dbReference>
<organism evidence="2 3">
    <name type="scientific">Saprospira grandis (strain Lewin)</name>
    <dbReference type="NCBI Taxonomy" id="984262"/>
    <lineage>
        <taxon>Bacteria</taxon>
        <taxon>Pseudomonadati</taxon>
        <taxon>Bacteroidota</taxon>
        <taxon>Saprospiria</taxon>
        <taxon>Saprospirales</taxon>
        <taxon>Saprospiraceae</taxon>
        <taxon>Saprospira</taxon>
    </lineage>
</organism>
<proteinExistence type="predicted"/>
<dbReference type="KEGG" id="sgn:SGRA_0593"/>
<dbReference type="PANTHER" id="PTHR48207">
    <property type="entry name" value="SUCCINATE--HYDROXYMETHYLGLUTARATE COA-TRANSFERASE"/>
    <property type="match status" value="1"/>
</dbReference>
<dbReference type="RefSeq" id="WP_014373576.1">
    <property type="nucleotide sequence ID" value="NC_016940.1"/>
</dbReference>
<dbReference type="eggNOG" id="COG1804">
    <property type="taxonomic scope" value="Bacteria"/>
</dbReference>
<protein>
    <submittedName>
        <fullName evidence="2">Acyl CoA transferase/carnitine dehydratase</fullName>
    </submittedName>
</protein>
<accession>H6KZ48</accession>
<dbReference type="AlphaFoldDB" id="H6KZ48"/>
<evidence type="ECO:0000313" key="2">
    <source>
        <dbReference type="EMBL" id="AFC23332.1"/>
    </source>
</evidence>
<dbReference type="InterPro" id="IPR050483">
    <property type="entry name" value="CoA-transferase_III_domain"/>
</dbReference>
<dbReference type="InterPro" id="IPR023606">
    <property type="entry name" value="CoA-Trfase_III_dom_1_sf"/>
</dbReference>
<gene>
    <name evidence="2" type="ordered locus">SGRA_0593</name>
</gene>
<reference evidence="2 3" key="1">
    <citation type="journal article" date="2012" name="Stand. Genomic Sci.">
        <title>Complete genome sequencing and analysis of Saprospira grandis str. Lewin, a predatory marine bacterium.</title>
        <authorList>
            <person name="Saw J.H."/>
            <person name="Yuryev A."/>
            <person name="Kanbe M."/>
            <person name="Hou S."/>
            <person name="Young A.G."/>
            <person name="Aizawa S."/>
            <person name="Alam M."/>
        </authorList>
    </citation>
    <scope>NUCLEOTIDE SEQUENCE [LARGE SCALE GENOMIC DNA]</scope>
    <source>
        <strain evidence="2 3">Lewin</strain>
    </source>
</reference>
<dbReference type="InterPro" id="IPR044855">
    <property type="entry name" value="CoA-Trfase_III_dom3_sf"/>
</dbReference>
<dbReference type="HOGENOM" id="CLU_033975_0_0_10"/>
<dbReference type="EMBL" id="CP002831">
    <property type="protein sequence ID" value="AFC23332.1"/>
    <property type="molecule type" value="Genomic_DNA"/>
</dbReference>
<dbReference type="Gene3D" id="3.40.50.10540">
    <property type="entry name" value="Crotonobetainyl-coa:carnitine coa-transferase, domain 1"/>
    <property type="match status" value="1"/>
</dbReference>
<dbReference type="GO" id="GO:0008410">
    <property type="term" value="F:CoA-transferase activity"/>
    <property type="evidence" value="ECO:0007669"/>
    <property type="project" value="TreeGrafter"/>
</dbReference>
<dbReference type="STRING" id="984262.SGRA_0593"/>
<evidence type="ECO:0000313" key="3">
    <source>
        <dbReference type="Proteomes" id="UP000007519"/>
    </source>
</evidence>
<keyword evidence="1 2" id="KW-0808">Transferase</keyword>
<dbReference type="Gene3D" id="3.30.1540.10">
    <property type="entry name" value="formyl-coa transferase, domain 3"/>
    <property type="match status" value="1"/>
</dbReference>
<sequence>MISLENIKVLDLSSVLAGPSVGMFFAELGADVLKIETPKGDVTRSWKLEQEDPKSLRSAYFASVNWGKEILPLDLKDDDERQVVYHLVEEADIVITNFKAGDAEKLGVDYNILSQINPMLIYGAINGFGENAKRPAFDLVLQAETGFMYMNGQADGPATKMPVALIDVLAAHQLKEGILLALWRREREHKGAYVSVSLFDAAIAALANQASNYLMLGHLPQRMGSLHPNIAPYGEQFKTADEQLVVTAIGSNRQFLALCQLIGEEQLAKDKRFLENQDRLQNRSALAQLLAEAIGKWESQELLDEAVKTNVPLGLVRNMAQVFEQEAAQALILEEEPDGQSTKAVRTAVFKIKD</sequence>
<dbReference type="Pfam" id="PF02515">
    <property type="entry name" value="CoA_transf_3"/>
    <property type="match status" value="1"/>
</dbReference>